<dbReference type="InterPro" id="IPR037867">
    <property type="entry name" value="Swd2/WDR82"/>
</dbReference>
<keyword evidence="3" id="KW-0804">Transcription</keyword>
<feature type="region of interest" description="Disordered" evidence="8">
    <location>
        <begin position="361"/>
        <end position="382"/>
    </location>
</feature>
<keyword evidence="4 7" id="KW-0853">WD repeat</keyword>
<accession>A0A0C3BMJ0</accession>
<evidence type="ECO:0000256" key="2">
    <source>
        <dbReference type="ARBA" id="ARBA00005616"/>
    </source>
</evidence>
<keyword evidence="10" id="KW-1185">Reference proteome</keyword>
<feature type="repeat" description="WD" evidence="7">
    <location>
        <begin position="282"/>
        <end position="305"/>
    </location>
</feature>
<dbReference type="Proteomes" id="UP000054097">
    <property type="component" value="Unassembled WGS sequence"/>
</dbReference>
<dbReference type="SMART" id="SM00320">
    <property type="entry name" value="WD40"/>
    <property type="match status" value="4"/>
</dbReference>
<keyword evidence="3" id="KW-0805">Transcription regulation</keyword>
<dbReference type="Pfam" id="PF00400">
    <property type="entry name" value="WD40"/>
    <property type="match status" value="3"/>
</dbReference>
<evidence type="ECO:0000256" key="8">
    <source>
        <dbReference type="SAM" id="MobiDB-lite"/>
    </source>
</evidence>
<feature type="region of interest" description="Disordered" evidence="8">
    <location>
        <begin position="1"/>
        <end position="37"/>
    </location>
</feature>
<dbReference type="OrthoDB" id="27537at2759"/>
<dbReference type="GO" id="GO:0006353">
    <property type="term" value="P:DNA-templated transcription termination"/>
    <property type="evidence" value="ECO:0007669"/>
    <property type="project" value="UniProtKB-KW"/>
</dbReference>
<evidence type="ECO:0000313" key="9">
    <source>
        <dbReference type="EMBL" id="KIM33324.1"/>
    </source>
</evidence>
<dbReference type="EMBL" id="KN824278">
    <property type="protein sequence ID" value="KIM33324.1"/>
    <property type="molecule type" value="Genomic_DNA"/>
</dbReference>
<comment type="subcellular location">
    <subcellularLocation>
        <location evidence="1">Nucleus</location>
    </subcellularLocation>
</comment>
<dbReference type="PROSITE" id="PS50294">
    <property type="entry name" value="WD_REPEATS_REGION"/>
    <property type="match status" value="2"/>
</dbReference>
<evidence type="ECO:0000256" key="3">
    <source>
        <dbReference type="ARBA" id="ARBA00022472"/>
    </source>
</evidence>
<evidence type="ECO:0000256" key="5">
    <source>
        <dbReference type="ARBA" id="ARBA00022737"/>
    </source>
</evidence>
<dbReference type="InterPro" id="IPR020472">
    <property type="entry name" value="WD40_PAC1"/>
</dbReference>
<dbReference type="Gene3D" id="2.130.10.10">
    <property type="entry name" value="YVTN repeat-like/Quinoprotein amine dehydrogenase"/>
    <property type="match status" value="2"/>
</dbReference>
<evidence type="ECO:0000256" key="4">
    <source>
        <dbReference type="ARBA" id="ARBA00022574"/>
    </source>
</evidence>
<evidence type="ECO:0000256" key="1">
    <source>
        <dbReference type="ARBA" id="ARBA00004123"/>
    </source>
</evidence>
<keyword evidence="3" id="KW-0806">Transcription termination</keyword>
<feature type="compositionally biased region" description="Basic and acidic residues" evidence="8">
    <location>
        <begin position="370"/>
        <end position="382"/>
    </location>
</feature>
<dbReference type="InterPro" id="IPR001680">
    <property type="entry name" value="WD40_rpt"/>
</dbReference>
<gene>
    <name evidence="9" type="ORF">M408DRAFT_326084</name>
</gene>
<comment type="similarity">
    <text evidence="2">Belongs to the WD repeat SWD2 family.</text>
</comment>
<keyword evidence="5" id="KW-0677">Repeat</keyword>
<dbReference type="SUPFAM" id="SSF50978">
    <property type="entry name" value="WD40 repeat-like"/>
    <property type="match status" value="1"/>
</dbReference>
<dbReference type="HOGENOM" id="CLU_044117_3_0_1"/>
<dbReference type="GO" id="GO:0048188">
    <property type="term" value="C:Set1C/COMPASS complex"/>
    <property type="evidence" value="ECO:0007669"/>
    <property type="project" value="TreeGrafter"/>
</dbReference>
<dbReference type="InterPro" id="IPR015943">
    <property type="entry name" value="WD40/YVTN_repeat-like_dom_sf"/>
</dbReference>
<reference evidence="9 10" key="1">
    <citation type="submission" date="2014-04" db="EMBL/GenBank/DDBJ databases">
        <authorList>
            <consortium name="DOE Joint Genome Institute"/>
            <person name="Kuo A."/>
            <person name="Zuccaro A."/>
            <person name="Kohler A."/>
            <person name="Nagy L.G."/>
            <person name="Floudas D."/>
            <person name="Copeland A."/>
            <person name="Barry K.W."/>
            <person name="Cichocki N."/>
            <person name="Veneault-Fourrey C."/>
            <person name="LaButti K."/>
            <person name="Lindquist E.A."/>
            <person name="Lipzen A."/>
            <person name="Lundell T."/>
            <person name="Morin E."/>
            <person name="Murat C."/>
            <person name="Sun H."/>
            <person name="Tunlid A."/>
            <person name="Henrissat B."/>
            <person name="Grigoriev I.V."/>
            <person name="Hibbett D.S."/>
            <person name="Martin F."/>
            <person name="Nordberg H.P."/>
            <person name="Cantor M.N."/>
            <person name="Hua S.X."/>
        </authorList>
    </citation>
    <scope>NUCLEOTIDE SEQUENCE [LARGE SCALE GENOMIC DNA]</scope>
    <source>
        <strain evidence="9 10">MAFF 305830</strain>
    </source>
</reference>
<feature type="repeat" description="WD" evidence="7">
    <location>
        <begin position="116"/>
        <end position="157"/>
    </location>
</feature>
<dbReference type="PROSITE" id="PS00678">
    <property type="entry name" value="WD_REPEATS_1"/>
    <property type="match status" value="1"/>
</dbReference>
<feature type="compositionally biased region" description="Pro residues" evidence="8">
    <location>
        <begin position="16"/>
        <end position="32"/>
    </location>
</feature>
<dbReference type="PANTHER" id="PTHR19861">
    <property type="entry name" value="WD40 REPEAT PROTEIN SWD2"/>
    <property type="match status" value="1"/>
</dbReference>
<evidence type="ECO:0000313" key="10">
    <source>
        <dbReference type="Proteomes" id="UP000054097"/>
    </source>
</evidence>
<evidence type="ECO:0008006" key="11">
    <source>
        <dbReference type="Google" id="ProtNLM"/>
    </source>
</evidence>
<proteinExistence type="inferred from homology"/>
<dbReference type="AlphaFoldDB" id="A0A0C3BMJ0"/>
<dbReference type="PANTHER" id="PTHR19861:SF0">
    <property type="entry name" value="WD REPEAT-CONTAINING PROTEIN 82"/>
    <property type="match status" value="1"/>
</dbReference>
<dbReference type="PRINTS" id="PR00320">
    <property type="entry name" value="GPROTEINBRPT"/>
</dbReference>
<protein>
    <recommendedName>
        <fullName evidence="11">Anaphase-promoting complex subunit 4 WD40 domain-containing protein</fullName>
    </recommendedName>
</protein>
<sequence length="382" mass="42188">MGRFKPAKVFTNAVDAPPPPPESQNKKPPPNAGPVQITGLSFDDRGETLITAAGDETFRLYNVKTGTYVKTFFSKKYGVDLPRFTHRNTTIIYASTKEDDTIRYHSLHDNKYLQYFRGHKKRVISLEVSPTDDGFMSSSLDNTVRLWDLRTPSTRGLLNLPNSGVVAYDTSGVVFAVGLNHYSKILLYDTANFDKEPFQTISVEDTALTKISYPARPLLMTSLEFSTNGKWLLVGTSGGAHYIMDAYDGPMLARLTGHHPLDPKLALGVQQLSTRQVSGEEVCWTPDSKFVLSGSEDGKIYIWDIGSKGDLQPPRPGRDADTLSPIKVLDGHVGPTRCLRFNPRFTMLATASNDLAFWLADPGLDGEEKDTDKDGDTRMGGS</sequence>
<evidence type="ECO:0000256" key="6">
    <source>
        <dbReference type="ARBA" id="ARBA00023242"/>
    </source>
</evidence>
<dbReference type="GO" id="GO:0003682">
    <property type="term" value="F:chromatin binding"/>
    <property type="evidence" value="ECO:0007669"/>
    <property type="project" value="TreeGrafter"/>
</dbReference>
<name>A0A0C3BMJ0_SERVB</name>
<keyword evidence="6" id="KW-0539">Nucleus</keyword>
<dbReference type="InterPro" id="IPR019775">
    <property type="entry name" value="WD40_repeat_CS"/>
</dbReference>
<reference evidence="10" key="2">
    <citation type="submission" date="2015-01" db="EMBL/GenBank/DDBJ databases">
        <title>Evolutionary Origins and Diversification of the Mycorrhizal Mutualists.</title>
        <authorList>
            <consortium name="DOE Joint Genome Institute"/>
            <consortium name="Mycorrhizal Genomics Consortium"/>
            <person name="Kohler A."/>
            <person name="Kuo A."/>
            <person name="Nagy L.G."/>
            <person name="Floudas D."/>
            <person name="Copeland A."/>
            <person name="Barry K.W."/>
            <person name="Cichocki N."/>
            <person name="Veneault-Fourrey C."/>
            <person name="LaButti K."/>
            <person name="Lindquist E.A."/>
            <person name="Lipzen A."/>
            <person name="Lundell T."/>
            <person name="Morin E."/>
            <person name="Murat C."/>
            <person name="Riley R."/>
            <person name="Ohm R."/>
            <person name="Sun H."/>
            <person name="Tunlid A."/>
            <person name="Henrissat B."/>
            <person name="Grigoriev I.V."/>
            <person name="Hibbett D.S."/>
            <person name="Martin F."/>
        </authorList>
    </citation>
    <scope>NUCLEOTIDE SEQUENCE [LARGE SCALE GENOMIC DNA]</scope>
    <source>
        <strain evidence="10">MAFF 305830</strain>
    </source>
</reference>
<dbReference type="STRING" id="933852.A0A0C3BMJ0"/>
<feature type="repeat" description="WD" evidence="7">
    <location>
        <begin position="37"/>
        <end position="71"/>
    </location>
</feature>
<evidence type="ECO:0000256" key="7">
    <source>
        <dbReference type="PROSITE-ProRule" id="PRU00221"/>
    </source>
</evidence>
<dbReference type="PROSITE" id="PS50082">
    <property type="entry name" value="WD_REPEATS_2"/>
    <property type="match status" value="3"/>
</dbReference>
<organism evidence="9 10">
    <name type="scientific">Serendipita vermifera MAFF 305830</name>
    <dbReference type="NCBI Taxonomy" id="933852"/>
    <lineage>
        <taxon>Eukaryota</taxon>
        <taxon>Fungi</taxon>
        <taxon>Dikarya</taxon>
        <taxon>Basidiomycota</taxon>
        <taxon>Agaricomycotina</taxon>
        <taxon>Agaricomycetes</taxon>
        <taxon>Sebacinales</taxon>
        <taxon>Serendipitaceae</taxon>
        <taxon>Serendipita</taxon>
    </lineage>
</organism>
<dbReference type="InterPro" id="IPR036322">
    <property type="entry name" value="WD40_repeat_dom_sf"/>
</dbReference>